<proteinExistence type="predicted"/>
<organism evidence="1 2">
    <name type="scientific">Halostagnicola kamekurae</name>
    <dbReference type="NCBI Taxonomy" id="619731"/>
    <lineage>
        <taxon>Archaea</taxon>
        <taxon>Methanobacteriati</taxon>
        <taxon>Methanobacteriota</taxon>
        <taxon>Stenosarchaea group</taxon>
        <taxon>Halobacteria</taxon>
        <taxon>Halobacteriales</taxon>
        <taxon>Natrialbaceae</taxon>
        <taxon>Halostagnicola</taxon>
    </lineage>
</organism>
<dbReference type="AlphaFoldDB" id="A0A1I6PKY7"/>
<evidence type="ECO:0000313" key="2">
    <source>
        <dbReference type="Proteomes" id="UP000199199"/>
    </source>
</evidence>
<evidence type="ECO:0000313" key="1">
    <source>
        <dbReference type="EMBL" id="SFS40873.1"/>
    </source>
</evidence>
<sequence>MSYRRGDVVWGPDPFKSTENPRPWLILNNDTHPFGNEQYMTVTLTTTPHDGTVPIESEDWVEGGMPRQSYASPWSTASPKHAAIVRRQGRLRETFVQTVVESMQTYLAPQLHSSKTASRSG</sequence>
<name>A0A1I6PKY7_9EURY</name>
<dbReference type="Gene3D" id="2.30.30.110">
    <property type="match status" value="1"/>
</dbReference>
<dbReference type="Proteomes" id="UP000199199">
    <property type="component" value="Unassembled WGS sequence"/>
</dbReference>
<accession>A0A1I6PKY7</accession>
<keyword evidence="2" id="KW-1185">Reference proteome</keyword>
<evidence type="ECO:0008006" key="3">
    <source>
        <dbReference type="Google" id="ProtNLM"/>
    </source>
</evidence>
<dbReference type="SUPFAM" id="SSF50118">
    <property type="entry name" value="Cell growth inhibitor/plasmid maintenance toxic component"/>
    <property type="match status" value="1"/>
</dbReference>
<dbReference type="InterPro" id="IPR011067">
    <property type="entry name" value="Plasmid_toxin/cell-grow_inhib"/>
</dbReference>
<gene>
    <name evidence="1" type="ORF">SAMN04488556_0635</name>
</gene>
<reference evidence="2" key="1">
    <citation type="submission" date="2016-10" db="EMBL/GenBank/DDBJ databases">
        <authorList>
            <person name="Varghese N."/>
            <person name="Submissions S."/>
        </authorList>
    </citation>
    <scope>NUCLEOTIDE SEQUENCE [LARGE SCALE GENOMIC DNA]</scope>
    <source>
        <strain evidence="2">DSM 22427</strain>
    </source>
</reference>
<dbReference type="EMBL" id="FOZS01000001">
    <property type="protein sequence ID" value="SFS40873.1"/>
    <property type="molecule type" value="Genomic_DNA"/>
</dbReference>
<protein>
    <recommendedName>
        <fullName evidence="3">PemK-like, MazF-like toxin of type II toxin-antitoxin system</fullName>
    </recommendedName>
</protein>